<evidence type="ECO:0000256" key="4">
    <source>
        <dbReference type="ARBA" id="ARBA00023027"/>
    </source>
</evidence>
<evidence type="ECO:0000256" key="2">
    <source>
        <dbReference type="ARBA" id="ARBA00012400"/>
    </source>
</evidence>
<keyword evidence="3" id="KW-0560">Oxidoreductase</keyword>
<proteinExistence type="predicted"/>
<dbReference type="SUPFAM" id="SSF51735">
    <property type="entry name" value="NAD(P)-binding Rossmann-fold domains"/>
    <property type="match status" value="1"/>
</dbReference>
<name>A0A174DUA0_9CLOT</name>
<protein>
    <recommendedName>
        <fullName evidence="2">precorrin-2 dehydrogenase</fullName>
        <ecNumber evidence="2">1.3.1.76</ecNumber>
    </recommendedName>
</protein>
<dbReference type="Proteomes" id="UP000095558">
    <property type="component" value="Unassembled WGS sequence"/>
</dbReference>
<dbReference type="AlphaFoldDB" id="A0A174DUA0"/>
<comment type="pathway">
    <text evidence="1">Porphyrin-containing compound metabolism; siroheme biosynthesis; sirohydrochlorin from precorrin-2: step 1/1.</text>
</comment>
<dbReference type="PANTHER" id="PTHR35330">
    <property type="entry name" value="SIROHEME BIOSYNTHESIS PROTEIN MET8"/>
    <property type="match status" value="1"/>
</dbReference>
<dbReference type="Pfam" id="PF13241">
    <property type="entry name" value="NAD_binding_7"/>
    <property type="match status" value="1"/>
</dbReference>
<evidence type="ECO:0000313" key="7">
    <source>
        <dbReference type="Proteomes" id="UP000095558"/>
    </source>
</evidence>
<dbReference type="GO" id="GO:0019354">
    <property type="term" value="P:siroheme biosynthetic process"/>
    <property type="evidence" value="ECO:0007669"/>
    <property type="project" value="UniProtKB-UniPathway"/>
</dbReference>
<dbReference type="GO" id="GO:0004325">
    <property type="term" value="F:ferrochelatase activity"/>
    <property type="evidence" value="ECO:0007669"/>
    <property type="project" value="InterPro"/>
</dbReference>
<dbReference type="GO" id="GO:0043115">
    <property type="term" value="F:precorrin-2 dehydrogenase activity"/>
    <property type="evidence" value="ECO:0007669"/>
    <property type="project" value="UniProtKB-EC"/>
</dbReference>
<sequence length="226" mass="25986">MSEYSKANLHGELSYAPITFFGEKLKIGVIGAGRGALIKVRNFYNKGSNIEVLALDFLEDFYKFNRDKVKLIKGKYNKDFILDKHIIIIAIDNNDVINEIKDDCKKLCKIYINSSNFKDGMGVIPVTRESEFITVAVNTKVGNPRGSVMVAESITESLGEFDEYIRLTGEIRNCLFLDKEIKDDLLKFINSSDCKFFYDKGKIYKVLKLFYNEEIVRKIKSLRKEE</sequence>
<reference evidence="6 7" key="1">
    <citation type="submission" date="2015-09" db="EMBL/GenBank/DDBJ databases">
        <authorList>
            <consortium name="Pathogen Informatics"/>
        </authorList>
    </citation>
    <scope>NUCLEOTIDE SEQUENCE [LARGE SCALE GENOMIC DNA]</scope>
    <source>
        <strain evidence="6 7">2789STDY5834855</strain>
    </source>
</reference>
<dbReference type="InterPro" id="IPR028161">
    <property type="entry name" value="Met8-like"/>
</dbReference>
<dbReference type="OrthoDB" id="1715866at2"/>
<dbReference type="UniPathway" id="UPA00262">
    <property type="reaction ID" value="UER00222"/>
</dbReference>
<evidence type="ECO:0000256" key="5">
    <source>
        <dbReference type="ARBA" id="ARBA00023244"/>
    </source>
</evidence>
<dbReference type="Gene3D" id="3.40.50.720">
    <property type="entry name" value="NAD(P)-binding Rossmann-like Domain"/>
    <property type="match status" value="1"/>
</dbReference>
<evidence type="ECO:0000256" key="1">
    <source>
        <dbReference type="ARBA" id="ARBA00005010"/>
    </source>
</evidence>
<dbReference type="EC" id="1.3.1.76" evidence="2"/>
<dbReference type="NCBIfam" id="NF004045">
    <property type="entry name" value="PRK05562.1"/>
    <property type="match status" value="1"/>
</dbReference>
<dbReference type="EMBL" id="CYZV01000018">
    <property type="protein sequence ID" value="CUO27645.1"/>
    <property type="molecule type" value="Genomic_DNA"/>
</dbReference>
<evidence type="ECO:0000313" key="6">
    <source>
        <dbReference type="EMBL" id="CUO27645.1"/>
    </source>
</evidence>
<keyword evidence="5" id="KW-0627">Porphyrin biosynthesis</keyword>
<dbReference type="PANTHER" id="PTHR35330:SF1">
    <property type="entry name" value="SIROHEME BIOSYNTHESIS PROTEIN MET8"/>
    <property type="match status" value="1"/>
</dbReference>
<accession>A0A174DUA0</accession>
<organism evidence="6 7">
    <name type="scientific">Clostridium disporicum</name>
    <dbReference type="NCBI Taxonomy" id="84024"/>
    <lineage>
        <taxon>Bacteria</taxon>
        <taxon>Bacillati</taxon>
        <taxon>Bacillota</taxon>
        <taxon>Clostridia</taxon>
        <taxon>Eubacteriales</taxon>
        <taxon>Clostridiaceae</taxon>
        <taxon>Clostridium</taxon>
    </lineage>
</organism>
<dbReference type="InterPro" id="IPR036291">
    <property type="entry name" value="NAD(P)-bd_dom_sf"/>
</dbReference>
<keyword evidence="4" id="KW-0520">NAD</keyword>
<evidence type="ECO:0000256" key="3">
    <source>
        <dbReference type="ARBA" id="ARBA00023002"/>
    </source>
</evidence>
<dbReference type="RefSeq" id="WP_055276577.1">
    <property type="nucleotide sequence ID" value="NZ_CYZV01000018.1"/>
</dbReference>
<gene>
    <name evidence="6" type="ORF">ERS852470_01897</name>
</gene>